<keyword evidence="4" id="KW-1185">Reference proteome</keyword>
<feature type="transmembrane region" description="Helical" evidence="2">
    <location>
        <begin position="538"/>
        <end position="559"/>
    </location>
</feature>
<feature type="transmembrane region" description="Helical" evidence="2">
    <location>
        <begin position="414"/>
        <end position="436"/>
    </location>
</feature>
<feature type="transmembrane region" description="Helical" evidence="2">
    <location>
        <begin position="168"/>
        <end position="188"/>
    </location>
</feature>
<dbReference type="RefSeq" id="WP_382344485.1">
    <property type="nucleotide sequence ID" value="NZ_JBHSAB010000029.1"/>
</dbReference>
<keyword evidence="2" id="KW-0472">Membrane</keyword>
<evidence type="ECO:0000313" key="3">
    <source>
        <dbReference type="EMBL" id="MFC3909862.1"/>
    </source>
</evidence>
<feature type="transmembrane region" description="Helical" evidence="2">
    <location>
        <begin position="266"/>
        <end position="288"/>
    </location>
</feature>
<name>A0ABV8CIN2_9GAMM</name>
<organism evidence="3 4">
    <name type="scientific">Legionella dresdenensis</name>
    <dbReference type="NCBI Taxonomy" id="450200"/>
    <lineage>
        <taxon>Bacteria</taxon>
        <taxon>Pseudomonadati</taxon>
        <taxon>Pseudomonadota</taxon>
        <taxon>Gammaproteobacteria</taxon>
        <taxon>Legionellales</taxon>
        <taxon>Legionellaceae</taxon>
        <taxon>Legionella</taxon>
    </lineage>
</organism>
<gene>
    <name evidence="3" type="ORF">ACFORL_12345</name>
</gene>
<evidence type="ECO:0000256" key="1">
    <source>
        <dbReference type="SAM" id="MobiDB-lite"/>
    </source>
</evidence>
<feature type="transmembrane region" description="Helical" evidence="2">
    <location>
        <begin position="387"/>
        <end position="408"/>
    </location>
</feature>
<feature type="region of interest" description="Disordered" evidence="1">
    <location>
        <begin position="564"/>
        <end position="589"/>
    </location>
</feature>
<dbReference type="Proteomes" id="UP001595758">
    <property type="component" value="Unassembled WGS sequence"/>
</dbReference>
<keyword evidence="2" id="KW-0812">Transmembrane</keyword>
<proteinExistence type="predicted"/>
<accession>A0ABV8CIN2</accession>
<feature type="compositionally biased region" description="Basic and acidic residues" evidence="1">
    <location>
        <begin position="570"/>
        <end position="581"/>
    </location>
</feature>
<comment type="caution">
    <text evidence="3">The sequence shown here is derived from an EMBL/GenBank/DDBJ whole genome shotgun (WGS) entry which is preliminary data.</text>
</comment>
<feature type="transmembrane region" description="Helical" evidence="2">
    <location>
        <begin position="90"/>
        <end position="113"/>
    </location>
</feature>
<reference evidence="4" key="1">
    <citation type="journal article" date="2019" name="Int. J. Syst. Evol. Microbiol.">
        <title>The Global Catalogue of Microorganisms (GCM) 10K type strain sequencing project: providing services to taxonomists for standard genome sequencing and annotation.</title>
        <authorList>
            <consortium name="The Broad Institute Genomics Platform"/>
            <consortium name="The Broad Institute Genome Sequencing Center for Infectious Disease"/>
            <person name="Wu L."/>
            <person name="Ma J."/>
        </authorList>
    </citation>
    <scope>NUCLEOTIDE SEQUENCE [LARGE SCALE GENOMIC DNA]</scope>
    <source>
        <strain evidence="4">CCUG 59858</strain>
    </source>
</reference>
<keyword evidence="2" id="KW-1133">Transmembrane helix</keyword>
<sequence length="711" mass="78495">MKKTAAAVMTAEKASDPLKTLNAREVQEAWWQRFERINRQYAAKWHKAGTIYDIFALCDALNIAYSTLKYIFDLYCNNTNKLSSDVMHEWTLTPIGIAVAALESVTLIALAWIGSHFQEDDKNIVIGSLVTAWPYIRDILKALKNAYKGIRSTLLIAHLLGAEQNMSFLLAPLGIAFGCLSVLNRIALRYMIETRKGMMKTNGDELEAIEKKQSMTSAECDAIRDKIAQKGRQHMATRVWALAACAYGGLIDSLYLYLGVFSLCVVSWPALVAMTVLSSIYSVCCVLGRMYEEYNYQRDLLIAEAKIHLALYDKEKREEMVSLFNTLNAKLTEQDQNASELLSQDIADVIEKLCKITDGYTTHRKHLASLQILSNTSSLLAGIRHGLSAYGALNSVIFFVATVTAMSGGVLPPALIIAGVSIGMAFLLGFTLVSVIRNYRHRVVQEKTENSLDEVSKILESVKKVNAQKIGLGSVKDIRASIGNGIKVEASPKSFINEWAEIIRSFFSGLGKGPKATDFTLNFLQEPDGQGHYQDTPVMWGITVVTAAVYAVVLGLRAWTRGFKPGINDPKNEEQPQEENRQQAQQIQQISTPPIPALDADAADKLEINQGLKVMAMLQAVYKEPPIIEQSQIRAEEIVPPPAASRSPQISGAEGHRRGAVVEGMGRIASCNGIFGESMKRANQRPAALWRSHSQETMVFPDNMPEAIPTC</sequence>
<dbReference type="EMBL" id="JBHSAB010000029">
    <property type="protein sequence ID" value="MFC3909862.1"/>
    <property type="molecule type" value="Genomic_DNA"/>
</dbReference>
<feature type="transmembrane region" description="Helical" evidence="2">
    <location>
        <begin position="239"/>
        <end position="260"/>
    </location>
</feature>
<evidence type="ECO:0008006" key="5">
    <source>
        <dbReference type="Google" id="ProtNLM"/>
    </source>
</evidence>
<evidence type="ECO:0000256" key="2">
    <source>
        <dbReference type="SAM" id="Phobius"/>
    </source>
</evidence>
<protein>
    <recommendedName>
        <fullName evidence="5">Transmembrane protein</fullName>
    </recommendedName>
</protein>
<evidence type="ECO:0000313" key="4">
    <source>
        <dbReference type="Proteomes" id="UP001595758"/>
    </source>
</evidence>